<reference evidence="1" key="1">
    <citation type="submission" date="2014-01" db="EMBL/GenBank/DDBJ databases">
        <title>Draft genome sequence of highly nematicidal Bacillus thuringiensis DB27.</title>
        <authorList>
            <person name="Iatsenko I."/>
            <person name="Pickard D."/>
            <person name="Corton C."/>
            <person name="Dougan G."/>
            <person name="Sommer R.J."/>
        </authorList>
    </citation>
    <scope>NUCLEOTIDE SEQUENCE [LARGE SCALE GENOMIC DNA]</scope>
    <source>
        <strain evidence="1">DB27</strain>
    </source>
</reference>
<name>W8Y2J5_BACTU</name>
<gene>
    <name evidence="1" type="ORF">BTDB27_001945</name>
</gene>
<sequence>MIIFILKEDEIQNMNVTISDTLRKIEIPEMLREYLLKSNKMVDALSLEMLLEIEDIYIFYKSLYKFDETEFSVNVIKSIERCKETAGFYFYLKKVLEGGLQISSKGNEDKEIDGVLKIPKDYVNEKVKCITREYIESINQIYKNEQHININNVYKNIGRLEVLGDILEDRYLKGLLSSGNELLKNYEGKLI</sequence>
<accession>W8Y2J5</accession>
<dbReference type="Proteomes" id="UP000030682">
    <property type="component" value="Unassembled WGS sequence"/>
</dbReference>
<evidence type="ECO:0000313" key="1">
    <source>
        <dbReference type="EMBL" id="CDN35603.1"/>
    </source>
</evidence>
<proteinExistence type="predicted"/>
<protein>
    <submittedName>
        <fullName evidence="1">Uncharacterized protein</fullName>
    </submittedName>
</protein>
<organism evidence="1">
    <name type="scientific">Bacillus thuringiensis DB27</name>
    <dbReference type="NCBI Taxonomy" id="1431339"/>
    <lineage>
        <taxon>Bacteria</taxon>
        <taxon>Bacillati</taxon>
        <taxon>Bacillota</taxon>
        <taxon>Bacilli</taxon>
        <taxon>Bacillales</taxon>
        <taxon>Bacillaceae</taxon>
        <taxon>Bacillus</taxon>
        <taxon>Bacillus cereus group</taxon>
    </lineage>
</organism>
<dbReference type="HOGENOM" id="CLU_1575326_0_0_9"/>
<dbReference type="AlphaFoldDB" id="W8Y2J5"/>
<dbReference type="EMBL" id="HG810017">
    <property type="protein sequence ID" value="CDN35603.1"/>
    <property type="molecule type" value="Genomic_DNA"/>
</dbReference>
<reference evidence="1" key="2">
    <citation type="submission" date="2014-01" db="EMBL/GenBank/DDBJ databases">
        <authorList>
            <person name="Aslett M."/>
        </authorList>
    </citation>
    <scope>NUCLEOTIDE SEQUENCE [LARGE SCALE GENOMIC DNA]</scope>
    <source>
        <strain evidence="1">DB27</strain>
    </source>
</reference>